<feature type="signal peptide" evidence="1">
    <location>
        <begin position="1"/>
        <end position="22"/>
    </location>
</feature>
<dbReference type="EnsemblMetazoa" id="MDOA015887-RA">
    <property type="protein sequence ID" value="MDOA015887-PA"/>
    <property type="gene ID" value="MDOA015887"/>
</dbReference>
<sequence>MLQITLFSLAFCVLLNAHIINGQSANNTALQDPEIQEALQFSQSIVNTAQSYIQYDLPIEARPEGEAILAQVKQGLAKCEALIDSVLNIWEYKQCASILLKDAMAALSSLQGKYRPYFASSASRPSLFW</sequence>
<evidence type="ECO:0000313" key="3">
    <source>
        <dbReference type="Proteomes" id="UP001652621"/>
    </source>
</evidence>
<dbReference type="KEGG" id="mde:105261523"/>
<dbReference type="VEuPathDB" id="VectorBase:MDOMA2_004466"/>
<keyword evidence="1" id="KW-0732">Signal</keyword>
<organism evidence="2">
    <name type="scientific">Musca domestica</name>
    <name type="common">House fly</name>
    <dbReference type="NCBI Taxonomy" id="7370"/>
    <lineage>
        <taxon>Eukaryota</taxon>
        <taxon>Metazoa</taxon>
        <taxon>Ecdysozoa</taxon>
        <taxon>Arthropoda</taxon>
        <taxon>Hexapoda</taxon>
        <taxon>Insecta</taxon>
        <taxon>Pterygota</taxon>
        <taxon>Neoptera</taxon>
        <taxon>Endopterygota</taxon>
        <taxon>Diptera</taxon>
        <taxon>Brachycera</taxon>
        <taxon>Muscomorpha</taxon>
        <taxon>Muscoidea</taxon>
        <taxon>Muscidae</taxon>
        <taxon>Musca</taxon>
    </lineage>
</organism>
<gene>
    <name evidence="2" type="primary">105261523</name>
    <name evidence="4" type="synonym">LOC131800961</name>
</gene>
<evidence type="ECO:0000313" key="2">
    <source>
        <dbReference type="EnsemblMetazoa" id="MDOA015887-PA"/>
    </source>
</evidence>
<protein>
    <submittedName>
        <fullName evidence="4">Uncharacterized protein LOC131800961</fullName>
    </submittedName>
</protein>
<dbReference type="OrthoDB" id="8062006at2759"/>
<dbReference type="AlphaFoldDB" id="A0A1I8NIW3"/>
<reference evidence="2" key="1">
    <citation type="submission" date="2020-05" db="UniProtKB">
        <authorList>
            <consortium name="EnsemblMetazoa"/>
        </authorList>
    </citation>
    <scope>IDENTIFICATION</scope>
    <source>
        <strain evidence="2">Aabys</strain>
    </source>
</reference>
<evidence type="ECO:0000313" key="4">
    <source>
        <dbReference type="RefSeq" id="XP_058974848.1"/>
    </source>
</evidence>
<name>A0A1I8NIW3_MUSDO</name>
<accession>A0A1I8NIW3</accession>
<evidence type="ECO:0000256" key="1">
    <source>
        <dbReference type="SAM" id="SignalP"/>
    </source>
</evidence>
<dbReference type="RefSeq" id="XP_058974848.1">
    <property type="nucleotide sequence ID" value="XM_059118865.1"/>
</dbReference>
<dbReference type="Proteomes" id="UP001652621">
    <property type="component" value="Unplaced"/>
</dbReference>
<reference evidence="4" key="2">
    <citation type="submission" date="2025-05" db="UniProtKB">
        <authorList>
            <consortium name="RefSeq"/>
        </authorList>
    </citation>
    <scope>IDENTIFICATION</scope>
    <source>
        <strain evidence="4">Aabys</strain>
        <tissue evidence="4">Whole body</tissue>
    </source>
</reference>
<proteinExistence type="predicted"/>
<dbReference type="VEuPathDB" id="VectorBase:MDOA015887"/>
<keyword evidence="3" id="KW-1185">Reference proteome</keyword>
<feature type="chain" id="PRO_5044561742" evidence="1">
    <location>
        <begin position="23"/>
        <end position="129"/>
    </location>
</feature>
<dbReference type="RefSeq" id="XP_011290651.2">
    <property type="nucleotide sequence ID" value="XM_011292349.3"/>
</dbReference>